<dbReference type="PROSITE" id="PS50294">
    <property type="entry name" value="WD_REPEATS_REGION"/>
    <property type="match status" value="1"/>
</dbReference>
<dbReference type="Pfam" id="PF00400">
    <property type="entry name" value="WD40"/>
    <property type="match status" value="2"/>
</dbReference>
<organism evidence="3 4">
    <name type="scientific">Hippocampus comes</name>
    <name type="common">Tiger tail seahorse</name>
    <dbReference type="NCBI Taxonomy" id="109280"/>
    <lineage>
        <taxon>Eukaryota</taxon>
        <taxon>Metazoa</taxon>
        <taxon>Chordata</taxon>
        <taxon>Craniata</taxon>
        <taxon>Vertebrata</taxon>
        <taxon>Euteleostomi</taxon>
        <taxon>Actinopterygii</taxon>
        <taxon>Neopterygii</taxon>
        <taxon>Teleostei</taxon>
        <taxon>Neoteleostei</taxon>
        <taxon>Acanthomorphata</taxon>
        <taxon>Syngnathiaria</taxon>
        <taxon>Syngnathiformes</taxon>
        <taxon>Syngnathoidei</taxon>
        <taxon>Syngnathidae</taxon>
        <taxon>Hippocampus</taxon>
    </lineage>
</organism>
<dbReference type="STRING" id="109280.ENSHCOP00000009679"/>
<accession>A0A3Q3DE08</accession>
<keyword evidence="1" id="KW-0677">Repeat</keyword>
<dbReference type="PANTHER" id="PTHR44324:SF1">
    <property type="entry name" value="WD REPEAT-CONTAINING PROTEIN 49"/>
    <property type="match status" value="1"/>
</dbReference>
<dbReference type="Gene3D" id="2.130.10.10">
    <property type="entry name" value="YVTN repeat-like/Quinoprotein amine dehydrogenase"/>
    <property type="match status" value="1"/>
</dbReference>
<evidence type="ECO:0000313" key="4">
    <source>
        <dbReference type="Proteomes" id="UP000264820"/>
    </source>
</evidence>
<dbReference type="InterPro" id="IPR036322">
    <property type="entry name" value="WD40_repeat_dom_sf"/>
</dbReference>
<keyword evidence="2" id="KW-0853">WD repeat</keyword>
<dbReference type="PROSITE" id="PS50082">
    <property type="entry name" value="WD_REPEATS_2"/>
    <property type="match status" value="1"/>
</dbReference>
<evidence type="ECO:0000256" key="2">
    <source>
        <dbReference type="PROSITE-ProRule" id="PRU00221"/>
    </source>
</evidence>
<protein>
    <submittedName>
        <fullName evidence="3">Uncharacterized protein</fullName>
    </submittedName>
</protein>
<reference evidence="3" key="1">
    <citation type="submission" date="2025-08" db="UniProtKB">
        <authorList>
            <consortium name="Ensembl"/>
        </authorList>
    </citation>
    <scope>IDENTIFICATION</scope>
</reference>
<evidence type="ECO:0000313" key="3">
    <source>
        <dbReference type="Ensembl" id="ENSHCOP00000009679.1"/>
    </source>
</evidence>
<dbReference type="Ensembl" id="ENSHCOT00000015876.1">
    <property type="protein sequence ID" value="ENSHCOP00000009679.1"/>
    <property type="gene ID" value="ENSHCOG00000012174.1"/>
</dbReference>
<dbReference type="PANTHER" id="PTHR44324">
    <property type="entry name" value="WD40 REPEAT DOMAIN 95"/>
    <property type="match status" value="1"/>
</dbReference>
<dbReference type="InterPro" id="IPR015943">
    <property type="entry name" value="WD40/YVTN_repeat-like_dom_sf"/>
</dbReference>
<dbReference type="Proteomes" id="UP000264820">
    <property type="component" value="Unplaced"/>
</dbReference>
<proteinExistence type="predicted"/>
<name>A0A3Q3DE08_HIPCM</name>
<dbReference type="SMART" id="SM00320">
    <property type="entry name" value="WD40"/>
    <property type="match status" value="3"/>
</dbReference>
<dbReference type="AlphaFoldDB" id="A0A3Q3DE08"/>
<evidence type="ECO:0000256" key="1">
    <source>
        <dbReference type="ARBA" id="ARBA00022737"/>
    </source>
</evidence>
<feature type="repeat" description="WD" evidence="2">
    <location>
        <begin position="309"/>
        <end position="350"/>
    </location>
</feature>
<keyword evidence="4" id="KW-1185">Reference proteome</keyword>
<reference evidence="3" key="2">
    <citation type="submission" date="2025-09" db="UniProtKB">
        <authorList>
            <consortium name="Ensembl"/>
        </authorList>
    </citation>
    <scope>IDENTIFICATION</scope>
</reference>
<dbReference type="OMA" id="KEFPCQY"/>
<dbReference type="InterPro" id="IPR051242">
    <property type="entry name" value="WD-EF-hand_domain"/>
</dbReference>
<dbReference type="InterPro" id="IPR001680">
    <property type="entry name" value="WD40_rpt"/>
</dbReference>
<dbReference type="SUPFAM" id="SSF50978">
    <property type="entry name" value="WD40 repeat-like"/>
    <property type="match status" value="1"/>
</dbReference>
<sequence length="427" mass="48261">PRSEFIRLAASSVGRGSEEEYGLLFDSVVVSQGQRGLFFHGDLKHSRVKRVPCWKPPRSLTCPHRDPVQKVNGSLPGDLQGSLVLSEPACSFAGTMLCNLWVTDVVLLQNVHKIAVSFTSKEVCFYDTLSKKDFRCKYKVQGLKFTPWCLDYWSDASKPDQAILALGDIGGQVSALYFTSAQMYLFERRSRWTDSDSALIIQWDDVVKGKHHCCSIVQHQAHKPAWVRKVLYLDSLEAFVSCSTRPQSSIAIGWEEKGGKSLQVTTFFTERGVWDLDYHRELKLIATAGADHRVLLWNPYVTSQPSYLLSGHVAPVAAVCFLQKKKHLLSYSRDKVLCLWDVSSQLCIHRLGGVFPATREDARTLLLLIEERQLLLLTFNSLLVLLESTKEETRASGHKHPVTCVLYNSLFRHVRAWCAVKKEECVD</sequence>
<dbReference type="GeneTree" id="ENSGT00940000160751"/>